<dbReference type="EMBL" id="DS232910">
    <property type="protein sequence ID" value="EDS26565.1"/>
    <property type="molecule type" value="Genomic_DNA"/>
</dbReference>
<reference evidence="2" key="1">
    <citation type="submission" date="2007-03" db="EMBL/GenBank/DDBJ databases">
        <title>Annotation of Culex pipiens quinquefasciatus.</title>
        <authorList>
            <consortium name="The Broad Institute Genome Sequencing Platform"/>
            <person name="Atkinson P.W."/>
            <person name="Hemingway J."/>
            <person name="Christensen B.M."/>
            <person name="Higgs S."/>
            <person name="Kodira C."/>
            <person name="Hannick L."/>
            <person name="Megy K."/>
            <person name="O'Leary S."/>
            <person name="Pearson M."/>
            <person name="Haas B.J."/>
            <person name="Mauceli E."/>
            <person name="Wortman J.R."/>
            <person name="Lee N.H."/>
            <person name="Guigo R."/>
            <person name="Stanke M."/>
            <person name="Alvarado L."/>
            <person name="Amedeo P."/>
            <person name="Antoine C.H."/>
            <person name="Arensburger P."/>
            <person name="Bidwell S.L."/>
            <person name="Crawford M."/>
            <person name="Camaro F."/>
            <person name="Devon K."/>
            <person name="Engels R."/>
            <person name="Hammond M."/>
            <person name="Howarth C."/>
            <person name="Koehrsen M."/>
            <person name="Lawson D."/>
            <person name="Montgomery P."/>
            <person name="Nene V."/>
            <person name="Nusbaum C."/>
            <person name="Puiu D."/>
            <person name="Romero-Severson J."/>
            <person name="Severson D.W."/>
            <person name="Shumway M."/>
            <person name="Sisk P."/>
            <person name="Stolte C."/>
            <person name="Zeng Q."/>
            <person name="Eisenstadt E."/>
            <person name="Fraser-Liggett C."/>
            <person name="Strausberg R."/>
            <person name="Galagan J."/>
            <person name="Birren B."/>
            <person name="Collins F.H."/>
        </authorList>
    </citation>
    <scope>NUCLEOTIDE SEQUENCE [LARGE SCALE GENOMIC DNA]</scope>
    <source>
        <strain evidence="2">JHB</strain>
    </source>
</reference>
<dbReference type="EnsemblMetazoa" id="CPIJ017771-RA">
    <property type="protein sequence ID" value="CPIJ017771-PA"/>
    <property type="gene ID" value="CPIJ017771"/>
</dbReference>
<feature type="compositionally biased region" description="Basic and acidic residues" evidence="1">
    <location>
        <begin position="78"/>
        <end position="90"/>
    </location>
</feature>
<name>B0XF99_CULQU</name>
<dbReference type="KEGG" id="cqu:CpipJ_CPIJ017771"/>
<dbReference type="OrthoDB" id="27435at2759"/>
<evidence type="ECO:0000313" key="2">
    <source>
        <dbReference type="EMBL" id="EDS26565.1"/>
    </source>
</evidence>
<keyword evidence="4" id="KW-1185">Reference proteome</keyword>
<protein>
    <submittedName>
        <fullName evidence="2 3">Peroxisome assembly factor-2</fullName>
    </submittedName>
</protein>
<dbReference type="AlphaFoldDB" id="B0XF99"/>
<dbReference type="Proteomes" id="UP000002320">
    <property type="component" value="Unassembled WGS sequence"/>
</dbReference>
<sequence>MIRQLLINPKPMLSGQRNIRRRFDYAASGEPAGDERGIGESGAVDSCVATAIVKPTKKWRCFGRALISPNESILRTRSGSDRQEHTRPDRGNVPGQDPGHDYRKRQTVCNVLPSTKERFRKDKFSADQTPVPPWWNSHITDSLPAAKNNFQTTHGLVQPHPSFGKPAHRPAGSHRSPTPAPGLRSVSCTLAPVPPPELRLNPSLSARTNATKENRRGSAGSYRQIGGRSERSKRFKEVWSKLVGTCFEDVGAMDKALCQLKIGLIKIATTESVEAFPINAISANYVNAQDMKRRVVVQLVSSLNGLSRIQGGDEVLVIGATNRHAWMSDLAMTDLPISSDKVALSTESSSTSPLHEDSCNDLVISPHSESRRSTYSVELKALPMGKPLTSRLS</sequence>
<dbReference type="InParanoid" id="B0XF99"/>
<gene>
    <name evidence="3" type="primary">6051981</name>
    <name evidence="2" type="ORF">CpipJ_CPIJ017771</name>
</gene>
<feature type="region of interest" description="Disordered" evidence="1">
    <location>
        <begin position="73"/>
        <end position="103"/>
    </location>
</feature>
<dbReference type="VEuPathDB" id="VectorBase:CPIJ017771"/>
<accession>B0XF99</accession>
<organism>
    <name type="scientific">Culex quinquefasciatus</name>
    <name type="common">Southern house mosquito</name>
    <name type="synonym">Culex pungens</name>
    <dbReference type="NCBI Taxonomy" id="7176"/>
    <lineage>
        <taxon>Eukaryota</taxon>
        <taxon>Metazoa</taxon>
        <taxon>Ecdysozoa</taxon>
        <taxon>Arthropoda</taxon>
        <taxon>Hexapoda</taxon>
        <taxon>Insecta</taxon>
        <taxon>Pterygota</taxon>
        <taxon>Neoptera</taxon>
        <taxon>Endopterygota</taxon>
        <taxon>Diptera</taxon>
        <taxon>Nematocera</taxon>
        <taxon>Culicoidea</taxon>
        <taxon>Culicidae</taxon>
        <taxon>Culicinae</taxon>
        <taxon>Culicini</taxon>
        <taxon>Culex</taxon>
        <taxon>Culex</taxon>
    </lineage>
</organism>
<dbReference type="VEuPathDB" id="VectorBase:CQUJHB012168"/>
<evidence type="ECO:0000256" key="1">
    <source>
        <dbReference type="SAM" id="MobiDB-lite"/>
    </source>
</evidence>
<reference evidence="3" key="2">
    <citation type="submission" date="2020-05" db="UniProtKB">
        <authorList>
            <consortium name="EnsemblMetazoa"/>
        </authorList>
    </citation>
    <scope>IDENTIFICATION</scope>
    <source>
        <strain evidence="3">JHB</strain>
    </source>
</reference>
<feature type="region of interest" description="Disordered" evidence="1">
    <location>
        <begin position="162"/>
        <end position="228"/>
    </location>
</feature>
<evidence type="ECO:0000313" key="3">
    <source>
        <dbReference type="EnsemblMetazoa" id="CPIJ017771-PA"/>
    </source>
</evidence>
<evidence type="ECO:0000313" key="4">
    <source>
        <dbReference type="Proteomes" id="UP000002320"/>
    </source>
</evidence>
<proteinExistence type="predicted"/>
<dbReference type="HOGENOM" id="CLU_702582_0_0_1"/>